<evidence type="ECO:0000313" key="20">
    <source>
        <dbReference type="Proteomes" id="UP000694558"/>
    </source>
</evidence>
<dbReference type="GO" id="GO:0020037">
    <property type="term" value="F:heme binding"/>
    <property type="evidence" value="ECO:0007669"/>
    <property type="project" value="InterPro"/>
</dbReference>
<dbReference type="GO" id="GO:0016528">
    <property type="term" value="C:sarcoplasm"/>
    <property type="evidence" value="ECO:0007669"/>
    <property type="project" value="UniProtKB-SubCell"/>
</dbReference>
<evidence type="ECO:0000256" key="17">
    <source>
        <dbReference type="RuleBase" id="RU000356"/>
    </source>
</evidence>
<evidence type="ECO:0000256" key="7">
    <source>
        <dbReference type="ARBA" id="ARBA00022723"/>
    </source>
</evidence>
<dbReference type="InterPro" id="IPR009050">
    <property type="entry name" value="Globin-like_sf"/>
</dbReference>
<dbReference type="AlphaFoldDB" id="A0A8D3C444"/>
<evidence type="ECO:0000256" key="10">
    <source>
        <dbReference type="ARBA" id="ARBA00023179"/>
    </source>
</evidence>
<dbReference type="GO" id="GO:0048565">
    <property type="term" value="P:digestive tract development"/>
    <property type="evidence" value="ECO:0007669"/>
    <property type="project" value="Ensembl"/>
</dbReference>
<comment type="catalytic activity">
    <reaction evidence="16">
        <text>H2O2 + AH2 = A + 2 H2O</text>
        <dbReference type="Rhea" id="RHEA:30275"/>
        <dbReference type="ChEBI" id="CHEBI:13193"/>
        <dbReference type="ChEBI" id="CHEBI:15377"/>
        <dbReference type="ChEBI" id="CHEBI:16240"/>
        <dbReference type="ChEBI" id="CHEBI:17499"/>
    </reaction>
</comment>
<evidence type="ECO:0000256" key="8">
    <source>
        <dbReference type="ARBA" id="ARBA00023002"/>
    </source>
</evidence>
<evidence type="ECO:0000256" key="6">
    <source>
        <dbReference type="ARBA" id="ARBA00022621"/>
    </source>
</evidence>
<evidence type="ECO:0000256" key="15">
    <source>
        <dbReference type="ARBA" id="ARBA00048118"/>
    </source>
</evidence>
<evidence type="ECO:0000256" key="9">
    <source>
        <dbReference type="ARBA" id="ARBA00023004"/>
    </source>
</evidence>
<evidence type="ECO:0000256" key="12">
    <source>
        <dbReference type="ARBA" id="ARBA00044514"/>
    </source>
</evidence>
<dbReference type="GO" id="GO:0001570">
    <property type="term" value="P:vasculogenesis"/>
    <property type="evidence" value="ECO:0007669"/>
    <property type="project" value="Ensembl"/>
</dbReference>
<evidence type="ECO:0000256" key="3">
    <source>
        <dbReference type="ARBA" id="ARBA00022448"/>
    </source>
</evidence>
<keyword evidence="8" id="KW-0560">Oxidoreductase</keyword>
<evidence type="ECO:0000256" key="1">
    <source>
        <dbReference type="ARBA" id="ARBA00008705"/>
    </source>
</evidence>
<comment type="subunit">
    <text evidence="12">Monomeric.</text>
</comment>
<name>A0A8D3C444_SCOMX</name>
<dbReference type="GO" id="GO:0070062">
    <property type="term" value="C:extracellular exosome"/>
    <property type="evidence" value="ECO:0007669"/>
    <property type="project" value="TreeGrafter"/>
</dbReference>
<evidence type="ECO:0000313" key="19">
    <source>
        <dbReference type="Ensembl" id="ENSSMAP00000042052.1"/>
    </source>
</evidence>
<evidence type="ECO:0000256" key="4">
    <source>
        <dbReference type="ARBA" id="ARBA00022490"/>
    </source>
</evidence>
<dbReference type="Gene3D" id="6.10.140.2100">
    <property type="match status" value="1"/>
</dbReference>
<evidence type="ECO:0000256" key="16">
    <source>
        <dbReference type="ARBA" id="ARBA00049931"/>
    </source>
</evidence>
<evidence type="ECO:0000259" key="18">
    <source>
        <dbReference type="PROSITE" id="PS01033"/>
    </source>
</evidence>
<keyword evidence="5 17" id="KW-0349">Heme</keyword>
<keyword evidence="6 17" id="KW-0561">Oxygen transport</keyword>
<comment type="subcellular location">
    <subcellularLocation>
        <location evidence="11">Cytoplasm</location>
        <location evidence="11">Sarcoplasm</location>
    </subcellularLocation>
</comment>
<dbReference type="GO" id="GO:0005344">
    <property type="term" value="F:oxygen carrier activity"/>
    <property type="evidence" value="ECO:0007669"/>
    <property type="project" value="UniProtKB-KW"/>
</dbReference>
<dbReference type="GeneTree" id="ENSGT00940000160809"/>
<proteinExistence type="inferred from homology"/>
<keyword evidence="3 17" id="KW-0813">Transport</keyword>
<gene>
    <name evidence="19" type="primary">mb</name>
</gene>
<protein>
    <recommendedName>
        <fullName evidence="2">Myoglobin</fullName>
    </recommendedName>
    <alternativeName>
        <fullName evidence="13">Nitrite reductase MB</fullName>
    </alternativeName>
    <alternativeName>
        <fullName evidence="14">Pseudoperoxidase MB</fullName>
    </alternativeName>
</protein>
<dbReference type="Gene3D" id="6.10.140.2110">
    <property type="match status" value="1"/>
</dbReference>
<dbReference type="InterPro" id="IPR002335">
    <property type="entry name" value="Myoglobin"/>
</dbReference>
<dbReference type="Pfam" id="PF00042">
    <property type="entry name" value="Globin"/>
    <property type="match status" value="1"/>
</dbReference>
<reference evidence="19" key="2">
    <citation type="submission" date="2025-08" db="UniProtKB">
        <authorList>
            <consortium name="Ensembl"/>
        </authorList>
    </citation>
    <scope>IDENTIFICATION</scope>
</reference>
<feature type="domain" description="Globin" evidence="18">
    <location>
        <begin position="29"/>
        <end position="179"/>
    </location>
</feature>
<dbReference type="GO" id="GO:0046872">
    <property type="term" value="F:metal ion binding"/>
    <property type="evidence" value="ECO:0007669"/>
    <property type="project" value="UniProtKB-KW"/>
</dbReference>
<dbReference type="SUPFAM" id="SSF46458">
    <property type="entry name" value="Globin-like"/>
    <property type="match status" value="1"/>
</dbReference>
<dbReference type="GO" id="GO:0016491">
    <property type="term" value="F:oxidoreductase activity"/>
    <property type="evidence" value="ECO:0007669"/>
    <property type="project" value="UniProtKB-KW"/>
</dbReference>
<dbReference type="PANTHER" id="PTHR47132">
    <property type="entry name" value="MYOGLOBIN"/>
    <property type="match status" value="1"/>
</dbReference>
<accession>A0A8D3C444</accession>
<dbReference type="InterPro" id="IPR000971">
    <property type="entry name" value="Globin"/>
</dbReference>
<comment type="catalytic activity">
    <reaction evidence="15">
        <text>Fe(III)-heme b-[protein] + nitric oxide + H2O = Fe(II)-heme b-[protein] + nitrite + 2 H(+)</text>
        <dbReference type="Rhea" id="RHEA:77711"/>
        <dbReference type="Rhea" id="RHEA-COMP:18975"/>
        <dbReference type="Rhea" id="RHEA-COMP:18976"/>
        <dbReference type="ChEBI" id="CHEBI:15377"/>
        <dbReference type="ChEBI" id="CHEBI:15378"/>
        <dbReference type="ChEBI" id="CHEBI:16301"/>
        <dbReference type="ChEBI" id="CHEBI:16480"/>
        <dbReference type="ChEBI" id="CHEBI:55376"/>
        <dbReference type="ChEBI" id="CHEBI:60344"/>
    </reaction>
    <physiologicalReaction direction="right-to-left" evidence="15">
        <dbReference type="Rhea" id="RHEA:77713"/>
    </physiologicalReaction>
</comment>
<evidence type="ECO:0000256" key="2">
    <source>
        <dbReference type="ARBA" id="ARBA00019044"/>
    </source>
</evidence>
<reference evidence="19" key="1">
    <citation type="submission" date="2023-05" db="EMBL/GenBank/DDBJ databases">
        <title>High-quality long-read genome of Scophthalmus maximus.</title>
        <authorList>
            <person name="Lien S."/>
            <person name="Martinez P."/>
        </authorList>
    </citation>
    <scope>NUCLEOTIDE SEQUENCE [LARGE SCALE GENOMIC DNA]</scope>
</reference>
<comment type="similarity">
    <text evidence="1 17">Belongs to the globin family.</text>
</comment>
<dbReference type="PROSITE" id="PS01033">
    <property type="entry name" value="GLOBIN"/>
    <property type="match status" value="1"/>
</dbReference>
<dbReference type="GO" id="GO:0001666">
    <property type="term" value="P:response to hypoxia"/>
    <property type="evidence" value="ECO:0007669"/>
    <property type="project" value="Ensembl"/>
</dbReference>
<dbReference type="Ensembl" id="ENSSMAT00000053669.1">
    <property type="protein sequence ID" value="ENSSMAP00000042052.1"/>
    <property type="gene ID" value="ENSSMAG00000035935.1"/>
</dbReference>
<keyword evidence="7" id="KW-0479">Metal-binding</keyword>
<organism evidence="19 20">
    <name type="scientific">Scophthalmus maximus</name>
    <name type="common">Turbot</name>
    <name type="synonym">Psetta maxima</name>
    <dbReference type="NCBI Taxonomy" id="52904"/>
    <lineage>
        <taxon>Eukaryota</taxon>
        <taxon>Metazoa</taxon>
        <taxon>Chordata</taxon>
        <taxon>Craniata</taxon>
        <taxon>Vertebrata</taxon>
        <taxon>Euteleostomi</taxon>
        <taxon>Actinopterygii</taxon>
        <taxon>Neopterygii</taxon>
        <taxon>Teleostei</taxon>
        <taxon>Neoteleostei</taxon>
        <taxon>Acanthomorphata</taxon>
        <taxon>Carangaria</taxon>
        <taxon>Pleuronectiformes</taxon>
        <taxon>Pleuronectoidei</taxon>
        <taxon>Scophthalmidae</taxon>
        <taxon>Scophthalmus</taxon>
    </lineage>
</organism>
<keyword evidence="10" id="KW-0514">Muscle protein</keyword>
<dbReference type="Proteomes" id="UP000694558">
    <property type="component" value="Chromosome 8"/>
</dbReference>
<keyword evidence="4" id="KW-0963">Cytoplasm</keyword>
<sequence>MTDFDMVLKHWGPVEADYASHGNLVLTRSVALLREIQPVLRSINSVSSEVAPALVVYHLSFPFLYSLFTEHPDTQKLFPNFAGIPQGDLAGNAAISAHGATVLRKLGDLLRAKGNHATILKPMANSHATKHKIPINNFKLITEVIAKVMEEKAGLDAAGQQALRNVMAVVITDIEANYKELGYAG</sequence>
<evidence type="ECO:0000256" key="11">
    <source>
        <dbReference type="ARBA" id="ARBA00044498"/>
    </source>
</evidence>
<evidence type="ECO:0000256" key="5">
    <source>
        <dbReference type="ARBA" id="ARBA00022617"/>
    </source>
</evidence>
<dbReference type="GO" id="GO:0014823">
    <property type="term" value="P:response to activity"/>
    <property type="evidence" value="ECO:0007669"/>
    <property type="project" value="Ensembl"/>
</dbReference>
<keyword evidence="9" id="KW-0408">Iron</keyword>
<dbReference type="GO" id="GO:0019825">
    <property type="term" value="F:oxygen binding"/>
    <property type="evidence" value="ECO:0007669"/>
    <property type="project" value="InterPro"/>
</dbReference>
<evidence type="ECO:0000256" key="14">
    <source>
        <dbReference type="ARBA" id="ARBA00044553"/>
    </source>
</evidence>
<dbReference type="PANTHER" id="PTHR47132:SF1">
    <property type="entry name" value="MYOGLOBIN"/>
    <property type="match status" value="1"/>
</dbReference>
<evidence type="ECO:0000256" key="13">
    <source>
        <dbReference type="ARBA" id="ARBA00044552"/>
    </source>
</evidence>